<evidence type="ECO:0000259" key="14">
    <source>
        <dbReference type="Pfam" id="PF17039"/>
    </source>
</evidence>
<proteinExistence type="inferred from homology"/>
<evidence type="ECO:0000256" key="5">
    <source>
        <dbReference type="ARBA" id="ARBA00022679"/>
    </source>
</evidence>
<sequence>MDVTTERFLSECCSSKSWCSISENPKDFSRANAVLFHNADFDMKYKGDVIKKRNYEIPYVLWSLESPANDIFRPRENFVNWTMTYRRDSDIWYPYGRMIKRKTNVTVDFEEIWKWKKESLPPATWLASNCYAANGRSVIVARMEELGFKVDKWGKCGKPAPSCAGVQLQGDSCVVKLIRPYKFYLAFENSNCVDYVTEKFYETLLSRMAVPIVLDRKIYEDLGIPSSTFIALSDFATMAEAIVHINKVAEDKNEYLKYHRWREQYEVIPEHNDGTGFCTLCKRLAERTEMS</sequence>
<feature type="domain" description="Fucosyltransferase N-terminal" evidence="14">
    <location>
        <begin position="9"/>
        <end position="96"/>
    </location>
</feature>
<evidence type="ECO:0000256" key="2">
    <source>
        <dbReference type="ARBA" id="ARBA00004922"/>
    </source>
</evidence>
<dbReference type="EC" id="2.4.1.-" evidence="12"/>
<comment type="similarity">
    <text evidence="3 12">Belongs to the glycosyltransferase 10 family.</text>
</comment>
<evidence type="ECO:0000256" key="1">
    <source>
        <dbReference type="ARBA" id="ARBA00004447"/>
    </source>
</evidence>
<reference evidence="15" key="1">
    <citation type="submission" date="2023-10" db="EMBL/GenBank/DDBJ databases">
        <title>Genome assembly of Pristionchus species.</title>
        <authorList>
            <person name="Yoshida K."/>
            <person name="Sommer R.J."/>
        </authorList>
    </citation>
    <scope>NUCLEOTIDE SEQUENCE</scope>
    <source>
        <strain evidence="15">RS5133</strain>
    </source>
</reference>
<feature type="non-terminal residue" evidence="15">
    <location>
        <position position="291"/>
    </location>
</feature>
<keyword evidence="10" id="KW-0472">Membrane</keyword>
<dbReference type="FunFam" id="3.40.50.11660:FF:000002">
    <property type="entry name" value="Alpha-(1,3)-fucosyltransferase"/>
    <property type="match status" value="1"/>
</dbReference>
<keyword evidence="5 12" id="KW-0808">Transferase</keyword>
<dbReference type="Proteomes" id="UP001432322">
    <property type="component" value="Unassembled WGS sequence"/>
</dbReference>
<keyword evidence="9 12" id="KW-0333">Golgi apparatus</keyword>
<dbReference type="EMBL" id="BTSY01000006">
    <property type="protein sequence ID" value="GMT33849.1"/>
    <property type="molecule type" value="Genomic_DNA"/>
</dbReference>
<dbReference type="Pfam" id="PF00852">
    <property type="entry name" value="Glyco_transf_10"/>
    <property type="match status" value="1"/>
</dbReference>
<comment type="pathway">
    <text evidence="2">Protein modification; protein glycosylation.</text>
</comment>
<keyword evidence="8" id="KW-1133">Transmembrane helix</keyword>
<organism evidence="15 16">
    <name type="scientific">Pristionchus fissidentatus</name>
    <dbReference type="NCBI Taxonomy" id="1538716"/>
    <lineage>
        <taxon>Eukaryota</taxon>
        <taxon>Metazoa</taxon>
        <taxon>Ecdysozoa</taxon>
        <taxon>Nematoda</taxon>
        <taxon>Chromadorea</taxon>
        <taxon>Rhabditida</taxon>
        <taxon>Rhabditina</taxon>
        <taxon>Diplogasteromorpha</taxon>
        <taxon>Diplogasteroidea</taxon>
        <taxon>Neodiplogasteridae</taxon>
        <taxon>Pristionchus</taxon>
    </lineage>
</organism>
<dbReference type="PANTHER" id="PTHR48438">
    <property type="entry name" value="ALPHA-(1,3)-FUCOSYLTRANSFERASE C-RELATED"/>
    <property type="match status" value="1"/>
</dbReference>
<evidence type="ECO:0000256" key="8">
    <source>
        <dbReference type="ARBA" id="ARBA00022989"/>
    </source>
</evidence>
<keyword evidence="4 12" id="KW-0328">Glycosyltransferase</keyword>
<dbReference type="Pfam" id="PF17039">
    <property type="entry name" value="Glyco_tran_10_N"/>
    <property type="match status" value="1"/>
</dbReference>
<evidence type="ECO:0000256" key="11">
    <source>
        <dbReference type="ARBA" id="ARBA00023180"/>
    </source>
</evidence>
<evidence type="ECO:0000256" key="7">
    <source>
        <dbReference type="ARBA" id="ARBA00022968"/>
    </source>
</evidence>
<evidence type="ECO:0000256" key="3">
    <source>
        <dbReference type="ARBA" id="ARBA00008919"/>
    </source>
</evidence>
<name>A0AAV5WW67_9BILA</name>
<evidence type="ECO:0000256" key="4">
    <source>
        <dbReference type="ARBA" id="ARBA00022676"/>
    </source>
</evidence>
<evidence type="ECO:0000313" key="15">
    <source>
        <dbReference type="EMBL" id="GMT33849.1"/>
    </source>
</evidence>
<evidence type="ECO:0000256" key="6">
    <source>
        <dbReference type="ARBA" id="ARBA00022692"/>
    </source>
</evidence>
<dbReference type="InterPro" id="IPR038577">
    <property type="entry name" value="GT10-like_C_sf"/>
</dbReference>
<accession>A0AAV5WW67</accession>
<keyword evidence="7" id="KW-0735">Signal-anchor</keyword>
<comment type="subcellular location">
    <subcellularLocation>
        <location evidence="1 12">Golgi apparatus</location>
        <location evidence="1 12">Golgi stack membrane</location>
        <topology evidence="1 12">Single-pass type II membrane protein</topology>
    </subcellularLocation>
</comment>
<keyword evidence="6 12" id="KW-0812">Transmembrane</keyword>
<dbReference type="GO" id="GO:0032580">
    <property type="term" value="C:Golgi cisterna membrane"/>
    <property type="evidence" value="ECO:0007669"/>
    <property type="project" value="UniProtKB-SubCell"/>
</dbReference>
<evidence type="ECO:0000256" key="9">
    <source>
        <dbReference type="ARBA" id="ARBA00023034"/>
    </source>
</evidence>
<keyword evidence="11" id="KW-0325">Glycoprotein</keyword>
<dbReference type="PANTHER" id="PTHR48438:SF1">
    <property type="entry name" value="ALPHA-(1,3)-FUCOSYLTRANSFERASE C-RELATED"/>
    <property type="match status" value="1"/>
</dbReference>
<dbReference type="AlphaFoldDB" id="A0AAV5WW67"/>
<gene>
    <name evidence="15" type="ORF">PFISCL1PPCAC_25146</name>
</gene>
<feature type="domain" description="Fucosyltransferase C-terminal" evidence="13">
    <location>
        <begin position="123"/>
        <end position="289"/>
    </location>
</feature>
<dbReference type="InterPro" id="IPR001503">
    <property type="entry name" value="Glyco_trans_10"/>
</dbReference>
<comment type="caution">
    <text evidence="15">The sequence shown here is derived from an EMBL/GenBank/DDBJ whole genome shotgun (WGS) entry which is preliminary data.</text>
</comment>
<keyword evidence="16" id="KW-1185">Reference proteome</keyword>
<evidence type="ECO:0000259" key="13">
    <source>
        <dbReference type="Pfam" id="PF00852"/>
    </source>
</evidence>
<evidence type="ECO:0000313" key="16">
    <source>
        <dbReference type="Proteomes" id="UP001432322"/>
    </source>
</evidence>
<dbReference type="InterPro" id="IPR055270">
    <property type="entry name" value="Glyco_tran_10_C"/>
</dbReference>
<dbReference type="SUPFAM" id="SSF53756">
    <property type="entry name" value="UDP-Glycosyltransferase/glycogen phosphorylase"/>
    <property type="match status" value="1"/>
</dbReference>
<dbReference type="InterPro" id="IPR031481">
    <property type="entry name" value="Glyco_tran_10_N"/>
</dbReference>
<evidence type="ECO:0000256" key="12">
    <source>
        <dbReference type="RuleBase" id="RU003832"/>
    </source>
</evidence>
<evidence type="ECO:0000256" key="10">
    <source>
        <dbReference type="ARBA" id="ARBA00023136"/>
    </source>
</evidence>
<dbReference type="GO" id="GO:0008417">
    <property type="term" value="F:fucosyltransferase activity"/>
    <property type="evidence" value="ECO:0007669"/>
    <property type="project" value="InterPro"/>
</dbReference>
<dbReference type="Gene3D" id="3.40.50.11660">
    <property type="entry name" value="Glycosyl transferase family 10, C-terminal domain"/>
    <property type="match status" value="1"/>
</dbReference>
<protein>
    <recommendedName>
        <fullName evidence="12">Fucosyltransferase</fullName>
        <ecNumber evidence="12">2.4.1.-</ecNumber>
    </recommendedName>
</protein>